<protein>
    <submittedName>
        <fullName evidence="1">DUF3052 domain-containing protein</fullName>
    </submittedName>
</protein>
<proteinExistence type="predicted"/>
<evidence type="ECO:0000313" key="1">
    <source>
        <dbReference type="EMBL" id="MCA6073907.1"/>
    </source>
</evidence>
<sequence length="129" mass="14684">MPTLLEKLGVKPGSVTWIINAPPVLTDALHQLDDIRWSDGHDDADYIHLFVTQSDTLYEMLPACMEVLPDSGMLWVSWPKKSARVPGDLNRELVREILLTTDLVDVKVCSVDEVWSALKFVRRVKNRKN</sequence>
<gene>
    <name evidence="1" type="ORF">LDX50_03455</name>
</gene>
<organism evidence="1 2">
    <name type="scientific">Fulvivirga sedimenti</name>
    <dbReference type="NCBI Taxonomy" id="2879465"/>
    <lineage>
        <taxon>Bacteria</taxon>
        <taxon>Pseudomonadati</taxon>
        <taxon>Bacteroidota</taxon>
        <taxon>Cytophagia</taxon>
        <taxon>Cytophagales</taxon>
        <taxon>Fulvivirgaceae</taxon>
        <taxon>Fulvivirga</taxon>
    </lineage>
</organism>
<comment type="caution">
    <text evidence="1">The sequence shown here is derived from an EMBL/GenBank/DDBJ whole genome shotgun (WGS) entry which is preliminary data.</text>
</comment>
<accession>A0A9X1KX58</accession>
<dbReference type="RefSeq" id="WP_225697017.1">
    <property type="nucleotide sequence ID" value="NZ_JAIXNE010000001.1"/>
</dbReference>
<evidence type="ECO:0000313" key="2">
    <source>
        <dbReference type="Proteomes" id="UP001139409"/>
    </source>
</evidence>
<name>A0A9X1KX58_9BACT</name>
<dbReference type="Proteomes" id="UP001139409">
    <property type="component" value="Unassembled WGS sequence"/>
</dbReference>
<keyword evidence="2" id="KW-1185">Reference proteome</keyword>
<dbReference type="EMBL" id="JAIXNE010000001">
    <property type="protein sequence ID" value="MCA6073907.1"/>
    <property type="molecule type" value="Genomic_DNA"/>
</dbReference>
<dbReference type="AlphaFoldDB" id="A0A9X1KX58"/>
<reference evidence="1" key="1">
    <citation type="submission" date="2021-09" db="EMBL/GenBank/DDBJ databases">
        <title>Fulvivirga sp. isolated from coastal sediment.</title>
        <authorList>
            <person name="Yu H."/>
        </authorList>
    </citation>
    <scope>NUCLEOTIDE SEQUENCE</scope>
    <source>
        <strain evidence="1">1062</strain>
    </source>
</reference>